<protein>
    <recommendedName>
        <fullName evidence="2">RNase H type-1 domain-containing protein</fullName>
    </recommendedName>
</protein>
<gene>
    <name evidence="1" type="ORF">FSB_LOCUS11863</name>
</gene>
<proteinExistence type="predicted"/>
<name>A0A2N9FAQ9_FAGSY</name>
<dbReference type="AlphaFoldDB" id="A0A2N9FAQ9"/>
<organism evidence="1">
    <name type="scientific">Fagus sylvatica</name>
    <name type="common">Beechnut</name>
    <dbReference type="NCBI Taxonomy" id="28930"/>
    <lineage>
        <taxon>Eukaryota</taxon>
        <taxon>Viridiplantae</taxon>
        <taxon>Streptophyta</taxon>
        <taxon>Embryophyta</taxon>
        <taxon>Tracheophyta</taxon>
        <taxon>Spermatophyta</taxon>
        <taxon>Magnoliopsida</taxon>
        <taxon>eudicotyledons</taxon>
        <taxon>Gunneridae</taxon>
        <taxon>Pentapetalae</taxon>
        <taxon>rosids</taxon>
        <taxon>fabids</taxon>
        <taxon>Fagales</taxon>
        <taxon>Fagaceae</taxon>
        <taxon>Fagus</taxon>
    </lineage>
</organism>
<evidence type="ECO:0008006" key="2">
    <source>
        <dbReference type="Google" id="ProtNLM"/>
    </source>
</evidence>
<sequence length="252" mass="27719">MYPLPLSFTFSSLSLSSRSPPATPICGPCAGWVSSASSSSSTASSSAWAPFPSMISKPPAKWGKHEIPLPFTPKEDRLMWIKDPKGHFFVKSVIKTNQELDVAAYSNIKWTELWKLKLNERVKMLIWRIGRIHHSPVLQVSSIEVPEVNIVLTVKASESKILEQSRDGVSSGSALLMERPKWCKPSCESIKLNVDVAMINNIVALAVVARGDDGKVLKAWTKLVQLDDPLVAEAAAALWALDLAISKKFQNI</sequence>
<accession>A0A2N9FAQ9</accession>
<dbReference type="EMBL" id="OIVN01000680">
    <property type="protein sequence ID" value="SPC83981.1"/>
    <property type="molecule type" value="Genomic_DNA"/>
</dbReference>
<reference evidence="1" key="1">
    <citation type="submission" date="2018-02" db="EMBL/GenBank/DDBJ databases">
        <authorList>
            <person name="Cohen D.B."/>
            <person name="Kent A.D."/>
        </authorList>
    </citation>
    <scope>NUCLEOTIDE SEQUENCE</scope>
</reference>
<evidence type="ECO:0000313" key="1">
    <source>
        <dbReference type="EMBL" id="SPC83981.1"/>
    </source>
</evidence>